<dbReference type="EMBL" id="LCFA01000001">
    <property type="protein sequence ID" value="KKS83115.1"/>
    <property type="molecule type" value="Genomic_DNA"/>
</dbReference>
<dbReference type="Pfam" id="PF18897">
    <property type="entry name" value="Gp3-like"/>
    <property type="match status" value="1"/>
</dbReference>
<sequence length="336" mass="36287">MIKGLEPRLAEAGKIKIGGLGETRKSKGGGEYRVPRKDDHFTITKTSRDDAGDLIEDAGIMDRIGPRPLTEIPIVLHSDEIDEVFPTSYAVYSGKAIACRGDGEKAERRKRKDGVDVGERESVACPCDLLRTGKCKPHGTLHCTIRVPDVAVAGAVYKWRTTSLISCQQMVGSLLQIKAACGVLQGLPLQLVLREIKVAPEGKPTTVYVCHVELRAQDVASAQRLALDAIEARERLGARVETARAQYRALLTAPESDDEIAAVEEEFYPPEADNPVVALLEAQSAPSLHEQIVRLTAKVGAERFVSACRAAGSDATKISADAPEDLLTRVLAGMRS</sequence>
<dbReference type="AlphaFoldDB" id="A0A0G1CBT4"/>
<dbReference type="InterPro" id="IPR043991">
    <property type="entry name" value="Gp3-like"/>
</dbReference>
<comment type="caution">
    <text evidence="1">The sequence shown here is derived from an EMBL/GenBank/DDBJ whole genome shotgun (WGS) entry which is preliminary data.</text>
</comment>
<name>A0A0G1CBT4_9BACT</name>
<proteinExistence type="predicted"/>
<dbReference type="Proteomes" id="UP000034810">
    <property type="component" value="Unassembled WGS sequence"/>
</dbReference>
<protein>
    <submittedName>
        <fullName evidence="1">Uncharacterized protein</fullName>
    </submittedName>
</protein>
<evidence type="ECO:0000313" key="2">
    <source>
        <dbReference type="Proteomes" id="UP000034810"/>
    </source>
</evidence>
<evidence type="ECO:0000313" key="1">
    <source>
        <dbReference type="EMBL" id="KKS83115.1"/>
    </source>
</evidence>
<gene>
    <name evidence="1" type="ORF">UV58_C0001G0042</name>
</gene>
<accession>A0A0G1CBT4</accession>
<organism evidence="1 2">
    <name type="scientific">Candidatus Wolfebacteria bacterium GW2011_GWC1_43_10</name>
    <dbReference type="NCBI Taxonomy" id="1619011"/>
    <lineage>
        <taxon>Bacteria</taxon>
        <taxon>Candidatus Wolfeibacteriota</taxon>
    </lineage>
</organism>
<reference evidence="1 2" key="1">
    <citation type="journal article" date="2015" name="Nature">
        <title>rRNA introns, odd ribosomes, and small enigmatic genomes across a large radiation of phyla.</title>
        <authorList>
            <person name="Brown C.T."/>
            <person name="Hug L.A."/>
            <person name="Thomas B.C."/>
            <person name="Sharon I."/>
            <person name="Castelle C.J."/>
            <person name="Singh A."/>
            <person name="Wilkins M.J."/>
            <person name="Williams K.H."/>
            <person name="Banfield J.F."/>
        </authorList>
    </citation>
    <scope>NUCLEOTIDE SEQUENCE [LARGE SCALE GENOMIC DNA]</scope>
</reference>